<dbReference type="GO" id="GO:0006396">
    <property type="term" value="P:RNA processing"/>
    <property type="evidence" value="ECO:0007669"/>
    <property type="project" value="InterPro"/>
</dbReference>
<dbReference type="Pfam" id="PF08032">
    <property type="entry name" value="SpoU_sub_bind"/>
    <property type="match status" value="1"/>
</dbReference>
<dbReference type="CDD" id="cd18095">
    <property type="entry name" value="SpoU-like_rRNA-MTase"/>
    <property type="match status" value="1"/>
</dbReference>
<dbReference type="InterPro" id="IPR029028">
    <property type="entry name" value="Alpha/beta_knot_MTases"/>
</dbReference>
<sequence>MADRPTLSLKPKAGPPAPAKTRRKPFRIGGLPAVTALFACDPDRAEKLYFDERLKQAAAPFCTRMAAAHKPFRLVPSDELEKIAGSAMHGGIVVEAAPRPVLPFSLDLAQGWAATGQPLLILDGVSNPHNLGAIVRTAAFFGVTRIVISDHSGQAMPSEAAYRVAEGGFEHLTLYRAANFALTLKALGGFYRTIGTALGPFPALSDLTRQPGGKPVAVVMGNEEHGMPPDSQAACTDLVTIAGSGRVQSLNVSATTAILVFLMTRS</sequence>
<dbReference type="AlphaFoldDB" id="A0A255YT00"/>
<dbReference type="RefSeq" id="WP_094457375.1">
    <property type="nucleotide sequence ID" value="NZ_NOXU01000031.1"/>
</dbReference>
<reference evidence="5 6" key="1">
    <citation type="submission" date="2017-07" db="EMBL/GenBank/DDBJ databases">
        <title>Niveispirillum cyanobacteriorum sp. nov., isolated from cyanobacterial aggregates in a eutrophic lake.</title>
        <authorList>
            <person name="Cai H."/>
        </authorList>
    </citation>
    <scope>NUCLEOTIDE SEQUENCE [LARGE SCALE GENOMIC DNA]</scope>
    <source>
        <strain evidence="6">TH1-14</strain>
    </source>
</reference>
<name>A0A255YT00_9PROT</name>
<evidence type="ECO:0000256" key="1">
    <source>
        <dbReference type="ARBA" id="ARBA00022603"/>
    </source>
</evidence>
<keyword evidence="6" id="KW-1185">Reference proteome</keyword>
<evidence type="ECO:0000259" key="4">
    <source>
        <dbReference type="SMART" id="SM00967"/>
    </source>
</evidence>
<dbReference type="PANTHER" id="PTHR46429">
    <property type="entry name" value="23S RRNA (GUANOSINE-2'-O-)-METHYLTRANSFERASE RLMB"/>
    <property type="match status" value="1"/>
</dbReference>
<feature type="region of interest" description="Disordered" evidence="3">
    <location>
        <begin position="1"/>
        <end position="24"/>
    </location>
</feature>
<dbReference type="Gene3D" id="3.30.1330.30">
    <property type="match status" value="1"/>
</dbReference>
<dbReference type="InterPro" id="IPR001537">
    <property type="entry name" value="SpoU_MeTrfase"/>
</dbReference>
<protein>
    <submittedName>
        <fullName evidence="5">RNA methyltransferase</fullName>
    </submittedName>
</protein>
<dbReference type="Gene3D" id="3.40.1280.10">
    <property type="match status" value="1"/>
</dbReference>
<dbReference type="Proteomes" id="UP000216998">
    <property type="component" value="Unassembled WGS sequence"/>
</dbReference>
<dbReference type="InterPro" id="IPR029026">
    <property type="entry name" value="tRNA_m1G_MTases_N"/>
</dbReference>
<dbReference type="InterPro" id="IPR029064">
    <property type="entry name" value="Ribosomal_eL30-like_sf"/>
</dbReference>
<evidence type="ECO:0000313" key="5">
    <source>
        <dbReference type="EMBL" id="OYQ32333.1"/>
    </source>
</evidence>
<keyword evidence="2 5" id="KW-0808">Transferase</keyword>
<accession>A0A255YT00</accession>
<dbReference type="EMBL" id="NOXU01000031">
    <property type="protein sequence ID" value="OYQ32333.1"/>
    <property type="molecule type" value="Genomic_DNA"/>
</dbReference>
<dbReference type="GO" id="GO:0005829">
    <property type="term" value="C:cytosol"/>
    <property type="evidence" value="ECO:0007669"/>
    <property type="project" value="TreeGrafter"/>
</dbReference>
<dbReference type="SUPFAM" id="SSF75217">
    <property type="entry name" value="alpha/beta knot"/>
    <property type="match status" value="1"/>
</dbReference>
<dbReference type="GO" id="GO:0008173">
    <property type="term" value="F:RNA methyltransferase activity"/>
    <property type="evidence" value="ECO:0007669"/>
    <property type="project" value="InterPro"/>
</dbReference>
<dbReference type="GO" id="GO:0003723">
    <property type="term" value="F:RNA binding"/>
    <property type="evidence" value="ECO:0007669"/>
    <property type="project" value="InterPro"/>
</dbReference>
<dbReference type="InterPro" id="IPR013123">
    <property type="entry name" value="SpoU_subst-bd"/>
</dbReference>
<comment type="caution">
    <text evidence="5">The sequence shown here is derived from an EMBL/GenBank/DDBJ whole genome shotgun (WGS) entry which is preliminary data.</text>
</comment>
<dbReference type="GO" id="GO:0032259">
    <property type="term" value="P:methylation"/>
    <property type="evidence" value="ECO:0007669"/>
    <property type="project" value="UniProtKB-KW"/>
</dbReference>
<dbReference type="InterPro" id="IPR004441">
    <property type="entry name" value="rRNA_MeTrfase_TrmH"/>
</dbReference>
<evidence type="ECO:0000256" key="2">
    <source>
        <dbReference type="ARBA" id="ARBA00022679"/>
    </source>
</evidence>
<dbReference type="PANTHER" id="PTHR46429:SF2">
    <property type="entry name" value="TRNA_RRNA METHYLTRANSFERASE"/>
    <property type="match status" value="1"/>
</dbReference>
<dbReference type="SMART" id="SM00967">
    <property type="entry name" value="SpoU_sub_bind"/>
    <property type="match status" value="1"/>
</dbReference>
<keyword evidence="1 5" id="KW-0489">Methyltransferase</keyword>
<gene>
    <name evidence="5" type="ORF">CHU95_16140</name>
</gene>
<dbReference type="Pfam" id="PF00588">
    <property type="entry name" value="SpoU_methylase"/>
    <property type="match status" value="1"/>
</dbReference>
<dbReference type="SUPFAM" id="SSF55315">
    <property type="entry name" value="L30e-like"/>
    <property type="match status" value="1"/>
</dbReference>
<organism evidence="5 6">
    <name type="scientific">Niveispirillum lacus</name>
    <dbReference type="NCBI Taxonomy" id="1981099"/>
    <lineage>
        <taxon>Bacteria</taxon>
        <taxon>Pseudomonadati</taxon>
        <taxon>Pseudomonadota</taxon>
        <taxon>Alphaproteobacteria</taxon>
        <taxon>Rhodospirillales</taxon>
        <taxon>Azospirillaceae</taxon>
        <taxon>Niveispirillum</taxon>
    </lineage>
</organism>
<feature type="domain" description="RNA 2-O ribose methyltransferase substrate binding" evidence="4">
    <location>
        <begin position="27"/>
        <end position="102"/>
    </location>
</feature>
<evidence type="ECO:0000313" key="6">
    <source>
        <dbReference type="Proteomes" id="UP000216998"/>
    </source>
</evidence>
<proteinExistence type="predicted"/>
<dbReference type="OrthoDB" id="9785673at2"/>
<evidence type="ECO:0000256" key="3">
    <source>
        <dbReference type="SAM" id="MobiDB-lite"/>
    </source>
</evidence>